<protein>
    <submittedName>
        <fullName evidence="1">Head morphogenesis protein SPP1 gp7</fullName>
    </submittedName>
</protein>
<gene>
    <name evidence="1" type="ordered locus">Clole_0969</name>
</gene>
<proteinExistence type="predicted"/>
<keyword evidence="2" id="KW-1185">Reference proteome</keyword>
<reference evidence="1 2" key="1">
    <citation type="journal article" date="2011" name="J. Bacteriol.">
        <title>Complete genome sequence of the cellulose-degrading bacterium Cellulosilyticum lentocellum.</title>
        <authorList>
            <consortium name="US DOE Joint Genome Institute"/>
            <person name="Miller D.A."/>
            <person name="Suen G."/>
            <person name="Bruce D."/>
            <person name="Copeland A."/>
            <person name="Cheng J.F."/>
            <person name="Detter C."/>
            <person name="Goodwin L.A."/>
            <person name="Han C.S."/>
            <person name="Hauser L.J."/>
            <person name="Land M.L."/>
            <person name="Lapidus A."/>
            <person name="Lucas S."/>
            <person name="Meincke L."/>
            <person name="Pitluck S."/>
            <person name="Tapia R."/>
            <person name="Teshima H."/>
            <person name="Woyke T."/>
            <person name="Fox B.G."/>
            <person name="Angert E.R."/>
            <person name="Currie C.R."/>
        </authorList>
    </citation>
    <scope>NUCLEOTIDE SEQUENCE [LARGE SCALE GENOMIC DNA]</scope>
    <source>
        <strain evidence="2">ATCC 49066 / DSM 5427 / NCIMB 11756 / RHM5</strain>
    </source>
</reference>
<dbReference type="eggNOG" id="COG2369">
    <property type="taxonomic scope" value="Bacteria"/>
</dbReference>
<dbReference type="EMBL" id="CP002582">
    <property type="protein sequence ID" value="ADZ82701.1"/>
    <property type="molecule type" value="Genomic_DNA"/>
</dbReference>
<sequence length="264" mass="30288">MTLRTNYWEERLIGNQYRKGTKRMDKEILKIYKSTTKELQALVNDLWLKMLQNGSVSQWQLYQYGRYIVLQDQINKILTGLGQQEISIINSQLQALYETTFTESARYLGGEGLSGSFSLLNPQTAYEVANANFKGAAFSDRVWKRQDLLKEQLTRVITNSAVLGKDWKSVSRDLASRLEVGLSDSRRLVRTETMRVLNSAAINKAIERGYEYYRVLLEVDACDECYSEYEGKLFSLKGGSPPPLHPHCRCCIIVEMNEGERVDD</sequence>
<dbReference type="KEGG" id="cle:Clole_0969"/>
<name>F2JQV6_CELLD</name>
<dbReference type="Proteomes" id="UP000008467">
    <property type="component" value="Chromosome"/>
</dbReference>
<evidence type="ECO:0000313" key="1">
    <source>
        <dbReference type="EMBL" id="ADZ82701.1"/>
    </source>
</evidence>
<organism evidence="1 2">
    <name type="scientific">Cellulosilyticum lentocellum (strain ATCC 49066 / DSM 5427 / NCIMB 11756 / RHM5)</name>
    <name type="common">Clostridium lentocellum</name>
    <dbReference type="NCBI Taxonomy" id="642492"/>
    <lineage>
        <taxon>Bacteria</taxon>
        <taxon>Bacillati</taxon>
        <taxon>Bacillota</taxon>
        <taxon>Clostridia</taxon>
        <taxon>Lachnospirales</taxon>
        <taxon>Cellulosilyticaceae</taxon>
        <taxon>Cellulosilyticum</taxon>
    </lineage>
</organism>
<dbReference type="HOGENOM" id="CLU_017434_0_1_9"/>
<dbReference type="STRING" id="642492.Clole_0969"/>
<accession>F2JQV6</accession>
<evidence type="ECO:0000313" key="2">
    <source>
        <dbReference type="Proteomes" id="UP000008467"/>
    </source>
</evidence>
<dbReference type="AlphaFoldDB" id="F2JQV6"/>